<evidence type="ECO:0000313" key="7">
    <source>
        <dbReference type="EMBL" id="KAK6303481.1"/>
    </source>
</evidence>
<dbReference type="AlphaFoldDB" id="A0AAN8LLN7"/>
<feature type="compositionally biased region" description="Basic residues" evidence="5">
    <location>
        <begin position="23"/>
        <end position="33"/>
    </location>
</feature>
<dbReference type="GO" id="GO:0004857">
    <property type="term" value="F:enzyme inhibitor activity"/>
    <property type="evidence" value="ECO:0007669"/>
    <property type="project" value="TreeGrafter"/>
</dbReference>
<evidence type="ECO:0000256" key="1">
    <source>
        <dbReference type="ARBA" id="ARBA00022473"/>
    </source>
</evidence>
<dbReference type="PANTHER" id="PTHR24179:SF21">
    <property type="entry name" value="MYOSIN BINDING SUBUNIT, ISOFORM O"/>
    <property type="match status" value="1"/>
</dbReference>
<feature type="compositionally biased region" description="Basic and acidic residues" evidence="5">
    <location>
        <begin position="56"/>
        <end position="85"/>
    </location>
</feature>
<organism evidence="7 8">
    <name type="scientific">Coregonus suidteri</name>
    <dbReference type="NCBI Taxonomy" id="861788"/>
    <lineage>
        <taxon>Eukaryota</taxon>
        <taxon>Metazoa</taxon>
        <taxon>Chordata</taxon>
        <taxon>Craniata</taxon>
        <taxon>Vertebrata</taxon>
        <taxon>Euteleostomi</taxon>
        <taxon>Actinopterygii</taxon>
        <taxon>Neopterygii</taxon>
        <taxon>Teleostei</taxon>
        <taxon>Protacanthopterygii</taxon>
        <taxon>Salmoniformes</taxon>
        <taxon>Salmonidae</taxon>
        <taxon>Coregoninae</taxon>
        <taxon>Coregonus</taxon>
    </lineage>
</organism>
<dbReference type="CDD" id="cd21930">
    <property type="entry name" value="IPD_PPP1R12"/>
    <property type="match status" value="1"/>
</dbReference>
<feature type="compositionally biased region" description="Basic and acidic residues" evidence="5">
    <location>
        <begin position="13"/>
        <end position="22"/>
    </location>
</feature>
<evidence type="ECO:0000256" key="4">
    <source>
        <dbReference type="SAM" id="Coils"/>
    </source>
</evidence>
<keyword evidence="2" id="KW-0677">Repeat</keyword>
<dbReference type="GO" id="GO:0019901">
    <property type="term" value="F:protein kinase binding"/>
    <property type="evidence" value="ECO:0007669"/>
    <property type="project" value="InterPro"/>
</dbReference>
<dbReference type="Gene3D" id="6.10.250.1820">
    <property type="match status" value="1"/>
</dbReference>
<keyword evidence="1" id="KW-0217">Developmental protein</keyword>
<feature type="domain" description="cGMP-dependent protein kinase interacting" evidence="6">
    <location>
        <begin position="287"/>
        <end position="364"/>
    </location>
</feature>
<dbReference type="Proteomes" id="UP001356427">
    <property type="component" value="Unassembled WGS sequence"/>
</dbReference>
<dbReference type="InterPro" id="IPR031775">
    <property type="entry name" value="PRKG1_interact"/>
</dbReference>
<feature type="coiled-coil region" evidence="4">
    <location>
        <begin position="285"/>
        <end position="357"/>
    </location>
</feature>
<comment type="caution">
    <text evidence="7">The sequence shown here is derived from an EMBL/GenBank/DDBJ whole genome shotgun (WGS) entry which is preliminary data.</text>
</comment>
<name>A0AAN8LLN7_9TELE</name>
<reference evidence="7 8" key="1">
    <citation type="submission" date="2021-04" db="EMBL/GenBank/DDBJ databases">
        <authorList>
            <person name="De Guttry C."/>
            <person name="Zahm M."/>
            <person name="Klopp C."/>
            <person name="Cabau C."/>
            <person name="Louis A."/>
            <person name="Berthelot C."/>
            <person name="Parey E."/>
            <person name="Roest Crollius H."/>
            <person name="Montfort J."/>
            <person name="Robinson-Rechavi M."/>
            <person name="Bucao C."/>
            <person name="Bouchez O."/>
            <person name="Gislard M."/>
            <person name="Lluch J."/>
            <person name="Milhes M."/>
            <person name="Lampietro C."/>
            <person name="Lopez Roques C."/>
            <person name="Donnadieu C."/>
            <person name="Braasch I."/>
            <person name="Desvignes T."/>
            <person name="Postlethwait J."/>
            <person name="Bobe J."/>
            <person name="Wedekind C."/>
            <person name="Guiguen Y."/>
        </authorList>
    </citation>
    <scope>NUCLEOTIDE SEQUENCE [LARGE SCALE GENOMIC DNA]</scope>
    <source>
        <strain evidence="7">Cs_M1</strain>
        <tissue evidence="7">Blood</tissue>
    </source>
</reference>
<keyword evidence="3" id="KW-0040">ANK repeat</keyword>
<evidence type="ECO:0000259" key="6">
    <source>
        <dbReference type="Pfam" id="PF15898"/>
    </source>
</evidence>
<dbReference type="GO" id="GO:0019208">
    <property type="term" value="F:phosphatase regulator activity"/>
    <property type="evidence" value="ECO:0007669"/>
    <property type="project" value="TreeGrafter"/>
</dbReference>
<dbReference type="Gene3D" id="6.10.140.390">
    <property type="match status" value="1"/>
</dbReference>
<feature type="region of interest" description="Disordered" evidence="5">
    <location>
        <begin position="222"/>
        <end position="278"/>
    </location>
</feature>
<dbReference type="EMBL" id="JAGTTL010000024">
    <property type="protein sequence ID" value="KAK6303481.1"/>
    <property type="molecule type" value="Genomic_DNA"/>
</dbReference>
<keyword evidence="4" id="KW-0175">Coiled coil</keyword>
<evidence type="ECO:0000256" key="2">
    <source>
        <dbReference type="ARBA" id="ARBA00022737"/>
    </source>
</evidence>
<sequence length="373" mass="42528">MQACLPRSYLTPVRDEEAESQRKARSRQARQTRRSTQGVTLAELKEAQRTYSLSPLDRDRQTEDGCSRPTDRSCLRGATADRGEARSSLAQYKETEDHIPTWSREIDELGNHRSRLGTIEAEYSTAGPCLTSPSASGPYTLPFSSSLANRTSSRVVEWKDENQNPVEDPSKRVLATREKHLRFCDQEADETYQTFKVRHLHRLSPCSPLCSVEMSSLYPRTKELSRTRKSLSDSPPSSPSPTAKNFRHDRASRSDSGGGDSKAEPLGRTSSYTRRETRLAALNKQEDYKKMYEDALAENDKLKSRLDDSKQELTKIRTQLDKVTQKQDRISERSTVLESEKREKQALEKRVTDMEEELKEAAPVRNFRCGYQP</sequence>
<evidence type="ECO:0000313" key="8">
    <source>
        <dbReference type="Proteomes" id="UP001356427"/>
    </source>
</evidence>
<gene>
    <name evidence="7" type="ORF">J4Q44_G00259350</name>
</gene>
<dbReference type="Pfam" id="PF15898">
    <property type="entry name" value="PRKG1_interact"/>
    <property type="match status" value="1"/>
</dbReference>
<feature type="region of interest" description="Disordered" evidence="5">
    <location>
        <begin position="1"/>
        <end position="86"/>
    </location>
</feature>
<proteinExistence type="predicted"/>
<accession>A0AAN8LLN7</accession>
<evidence type="ECO:0000256" key="5">
    <source>
        <dbReference type="SAM" id="MobiDB-lite"/>
    </source>
</evidence>
<protein>
    <recommendedName>
        <fullName evidence="6">cGMP-dependent protein kinase interacting domain-containing protein</fullName>
    </recommendedName>
</protein>
<evidence type="ECO:0000256" key="3">
    <source>
        <dbReference type="ARBA" id="ARBA00023043"/>
    </source>
</evidence>
<keyword evidence="8" id="KW-1185">Reference proteome</keyword>
<dbReference type="GO" id="GO:0005737">
    <property type="term" value="C:cytoplasm"/>
    <property type="evidence" value="ECO:0007669"/>
    <property type="project" value="TreeGrafter"/>
</dbReference>
<dbReference type="InterPro" id="IPR051226">
    <property type="entry name" value="PP1_Regulatory_Subunit"/>
</dbReference>
<dbReference type="PANTHER" id="PTHR24179">
    <property type="entry name" value="PROTEIN PHOSPHATASE 1 REGULATORY SUBUNIT 12"/>
    <property type="match status" value="1"/>
</dbReference>